<sequence>MYNYLKHVHEQLNKLSFGGQGLAWFISFKLSGLILSGTENVPAPFFTVILQFILSIIILIMGVWLIDNMLKTRNIDKTL</sequence>
<name>A0A387BFG7_9LACT</name>
<dbReference type="Proteomes" id="UP000269374">
    <property type="component" value="Chromosome"/>
</dbReference>
<organism evidence="2 3">
    <name type="scientific">Lactococcus allomyrinae</name>
    <dbReference type="NCBI Taxonomy" id="2419773"/>
    <lineage>
        <taxon>Bacteria</taxon>
        <taxon>Bacillati</taxon>
        <taxon>Bacillota</taxon>
        <taxon>Bacilli</taxon>
        <taxon>Lactobacillales</taxon>
        <taxon>Streptococcaceae</taxon>
        <taxon>Lactococcus</taxon>
    </lineage>
</organism>
<dbReference type="RefSeq" id="WP_120771244.1">
    <property type="nucleotide sequence ID" value="NZ_CP032627.1"/>
</dbReference>
<protein>
    <submittedName>
        <fullName evidence="2">Uncharacterized protein</fullName>
    </submittedName>
</protein>
<evidence type="ECO:0000313" key="2">
    <source>
        <dbReference type="EMBL" id="AYF99855.1"/>
    </source>
</evidence>
<dbReference type="AlphaFoldDB" id="A0A387BFG7"/>
<dbReference type="EMBL" id="CP032627">
    <property type="protein sequence ID" value="AYF99855.1"/>
    <property type="molecule type" value="Genomic_DNA"/>
</dbReference>
<proteinExistence type="predicted"/>
<keyword evidence="1" id="KW-0812">Transmembrane</keyword>
<keyword evidence="3" id="KW-1185">Reference proteome</keyword>
<evidence type="ECO:0000256" key="1">
    <source>
        <dbReference type="SAM" id="Phobius"/>
    </source>
</evidence>
<keyword evidence="1" id="KW-1133">Transmembrane helix</keyword>
<feature type="transmembrane region" description="Helical" evidence="1">
    <location>
        <begin position="21"/>
        <end position="38"/>
    </location>
</feature>
<keyword evidence="1" id="KW-0472">Membrane</keyword>
<reference evidence="2 3" key="1">
    <citation type="submission" date="2018-09" db="EMBL/GenBank/DDBJ databases">
        <title>Genome sequencing of strain 1JSPR-7.</title>
        <authorList>
            <person name="Heo J."/>
            <person name="Kim S.-J."/>
            <person name="Kwon S.-W."/>
        </authorList>
    </citation>
    <scope>NUCLEOTIDE SEQUENCE [LARGE SCALE GENOMIC DNA]</scope>
    <source>
        <strain evidence="2 3">1JSPR-7</strain>
    </source>
</reference>
<dbReference type="KEGG" id="lact:D7I46_01405"/>
<evidence type="ECO:0000313" key="3">
    <source>
        <dbReference type="Proteomes" id="UP000269374"/>
    </source>
</evidence>
<gene>
    <name evidence="2" type="ORF">D7I46_01405</name>
</gene>
<accession>A0A387BFG7</accession>
<feature type="transmembrane region" description="Helical" evidence="1">
    <location>
        <begin position="44"/>
        <end position="66"/>
    </location>
</feature>